<feature type="transmembrane region" description="Helical" evidence="7">
    <location>
        <begin position="378"/>
        <end position="398"/>
    </location>
</feature>
<dbReference type="InterPro" id="IPR025857">
    <property type="entry name" value="MacB_PCD"/>
</dbReference>
<dbReference type="RefSeq" id="WP_132224309.1">
    <property type="nucleotide sequence ID" value="NZ_SMGO01000002.1"/>
</dbReference>
<dbReference type="Pfam" id="PF02687">
    <property type="entry name" value="FtsX"/>
    <property type="match status" value="1"/>
</dbReference>
<dbReference type="PANTHER" id="PTHR30572:SF4">
    <property type="entry name" value="ABC TRANSPORTER PERMEASE YTRF"/>
    <property type="match status" value="1"/>
</dbReference>
<keyword evidence="4 7" id="KW-1133">Transmembrane helix</keyword>
<organism evidence="10 11">
    <name type="scientific">Albibacterium bauzanense</name>
    <dbReference type="NCBI Taxonomy" id="653929"/>
    <lineage>
        <taxon>Bacteria</taxon>
        <taxon>Pseudomonadati</taxon>
        <taxon>Bacteroidota</taxon>
        <taxon>Sphingobacteriia</taxon>
        <taxon>Sphingobacteriales</taxon>
        <taxon>Sphingobacteriaceae</taxon>
        <taxon>Albibacterium</taxon>
    </lineage>
</organism>
<dbReference type="PANTHER" id="PTHR30572">
    <property type="entry name" value="MEMBRANE COMPONENT OF TRANSPORTER-RELATED"/>
    <property type="match status" value="1"/>
</dbReference>
<dbReference type="EMBL" id="SMGO01000002">
    <property type="protein sequence ID" value="TCK83374.1"/>
    <property type="molecule type" value="Genomic_DNA"/>
</dbReference>
<comment type="subcellular location">
    <subcellularLocation>
        <location evidence="1">Cell membrane</location>
        <topology evidence="1">Multi-pass membrane protein</topology>
    </subcellularLocation>
</comment>
<evidence type="ECO:0000256" key="6">
    <source>
        <dbReference type="ARBA" id="ARBA00038076"/>
    </source>
</evidence>
<feature type="domain" description="MacB-like periplasmic core" evidence="9">
    <location>
        <begin position="25"/>
        <end position="227"/>
    </location>
</feature>
<dbReference type="AlphaFoldDB" id="A0A4R1LXW8"/>
<evidence type="ECO:0000256" key="3">
    <source>
        <dbReference type="ARBA" id="ARBA00022692"/>
    </source>
</evidence>
<feature type="transmembrane region" description="Helical" evidence="7">
    <location>
        <begin position="344"/>
        <end position="372"/>
    </location>
</feature>
<dbReference type="GO" id="GO:0005886">
    <property type="term" value="C:plasma membrane"/>
    <property type="evidence" value="ECO:0007669"/>
    <property type="project" value="UniProtKB-SubCell"/>
</dbReference>
<keyword evidence="3 7" id="KW-0812">Transmembrane</keyword>
<dbReference type="OrthoDB" id="9770036at2"/>
<keyword evidence="5 7" id="KW-0472">Membrane</keyword>
<dbReference type="InterPro" id="IPR050250">
    <property type="entry name" value="Macrolide_Exporter_MacB"/>
</dbReference>
<evidence type="ECO:0000256" key="1">
    <source>
        <dbReference type="ARBA" id="ARBA00004651"/>
    </source>
</evidence>
<protein>
    <submittedName>
        <fullName evidence="10">Putative ABC transport system permease protein</fullName>
    </submittedName>
</protein>
<evidence type="ECO:0000256" key="4">
    <source>
        <dbReference type="ARBA" id="ARBA00022989"/>
    </source>
</evidence>
<dbReference type="Pfam" id="PF12704">
    <property type="entry name" value="MacB_PCD"/>
    <property type="match status" value="1"/>
</dbReference>
<sequence length="415" mass="44192">MAVKMSQRETIKISLQSINANRLRTFLTALIIAIGITALVGILTSIDAIQTSLTESFSALGSNSFTIRNRGLNIRIGGQGTQPKDYPNITYQDAVAFTERFDFPALVSVNVRVSGGATVKFESKKTNPNISVQGSDINFLETGGYKLGLGRNFTERELDLGSNVVIIGAKIQESLFTENEDPINKIITIGGTRFTVIGVLESKGASSGLGGDNTTIIPLVKGRALITGGIPSYVITVMNTVPNMTEATIGEATALFRKIRNLSATEESNFEITKSDAIAQVLLSNLTYVTLGAVVIGLITLIGASIGLMNIMLVSVTERTREIGLRKAIGATPHLIRQQFLTEAIVICMMGGVAGILLGLIIGNGVALLLGASFLIPWMWMVMGIAVCILVGVISGYYPASKASSLDPVEALRYE</sequence>
<proteinExistence type="inferred from homology"/>
<keyword evidence="11" id="KW-1185">Reference proteome</keyword>
<evidence type="ECO:0000259" key="8">
    <source>
        <dbReference type="Pfam" id="PF02687"/>
    </source>
</evidence>
<evidence type="ECO:0000256" key="5">
    <source>
        <dbReference type="ARBA" id="ARBA00023136"/>
    </source>
</evidence>
<keyword evidence="2" id="KW-1003">Cell membrane</keyword>
<dbReference type="GO" id="GO:0022857">
    <property type="term" value="F:transmembrane transporter activity"/>
    <property type="evidence" value="ECO:0007669"/>
    <property type="project" value="TreeGrafter"/>
</dbReference>
<feature type="domain" description="ABC3 transporter permease C-terminal" evidence="8">
    <location>
        <begin position="295"/>
        <end position="408"/>
    </location>
</feature>
<accession>A0A4R1LXW8</accession>
<evidence type="ECO:0000256" key="7">
    <source>
        <dbReference type="SAM" id="Phobius"/>
    </source>
</evidence>
<dbReference type="Proteomes" id="UP000294616">
    <property type="component" value="Unassembled WGS sequence"/>
</dbReference>
<name>A0A4R1LXW8_9SPHI</name>
<evidence type="ECO:0000313" key="11">
    <source>
        <dbReference type="Proteomes" id="UP000294616"/>
    </source>
</evidence>
<evidence type="ECO:0000259" key="9">
    <source>
        <dbReference type="Pfam" id="PF12704"/>
    </source>
</evidence>
<feature type="transmembrane region" description="Helical" evidence="7">
    <location>
        <begin position="288"/>
        <end position="316"/>
    </location>
</feature>
<comment type="similarity">
    <text evidence="6">Belongs to the ABC-4 integral membrane protein family.</text>
</comment>
<gene>
    <name evidence="10" type="ORF">C8N28_1975</name>
</gene>
<feature type="transmembrane region" description="Helical" evidence="7">
    <location>
        <begin position="21"/>
        <end position="43"/>
    </location>
</feature>
<evidence type="ECO:0000256" key="2">
    <source>
        <dbReference type="ARBA" id="ARBA00022475"/>
    </source>
</evidence>
<comment type="caution">
    <text evidence="10">The sequence shown here is derived from an EMBL/GenBank/DDBJ whole genome shotgun (WGS) entry which is preliminary data.</text>
</comment>
<reference evidence="10 11" key="1">
    <citation type="submission" date="2019-03" db="EMBL/GenBank/DDBJ databases">
        <title>Genomic Encyclopedia of Archaeal and Bacterial Type Strains, Phase II (KMG-II): from individual species to whole genera.</title>
        <authorList>
            <person name="Goeker M."/>
        </authorList>
    </citation>
    <scope>NUCLEOTIDE SEQUENCE [LARGE SCALE GENOMIC DNA]</scope>
    <source>
        <strain evidence="10 11">DSM 22554</strain>
    </source>
</reference>
<dbReference type="InterPro" id="IPR003838">
    <property type="entry name" value="ABC3_permease_C"/>
</dbReference>
<evidence type="ECO:0000313" key="10">
    <source>
        <dbReference type="EMBL" id="TCK83374.1"/>
    </source>
</evidence>